<name>G5HEX9_9FIRM</name>
<dbReference type="Gene3D" id="1.10.357.10">
    <property type="entry name" value="Tetracycline Repressor, domain 2"/>
    <property type="match status" value="1"/>
</dbReference>
<sequence length="201" mass="23556">MTNPNQINKTQRNIRKALLRLLSSYNLTQISTLQICEEAEVSRSSFYTYYNSKYDVVEQIEKELISGFLDIMLQLRATGKKAYYENINNNRIIYFTQYFQYIEVHFSEFKSLLGPKNETGFSERFAKAISKTRLATIKIWNSYPQVNSENDRIMLYREAALSSLYVCLFSSWCQQDMDLSVEKMASILNEIWKSFLCIGVV</sequence>
<evidence type="ECO:0000256" key="1">
    <source>
        <dbReference type="ARBA" id="ARBA00023125"/>
    </source>
</evidence>
<evidence type="ECO:0000313" key="5">
    <source>
        <dbReference type="Proteomes" id="UP000003763"/>
    </source>
</evidence>
<dbReference type="InterPro" id="IPR009057">
    <property type="entry name" value="Homeodomain-like_sf"/>
</dbReference>
<dbReference type="PANTHER" id="PTHR43479">
    <property type="entry name" value="ACREF/ENVCD OPERON REPRESSOR-RELATED"/>
    <property type="match status" value="1"/>
</dbReference>
<proteinExistence type="predicted"/>
<dbReference type="InterPro" id="IPR050624">
    <property type="entry name" value="HTH-type_Tx_Regulator"/>
</dbReference>
<dbReference type="RefSeq" id="WP_007859802.1">
    <property type="nucleotide sequence ID" value="NZ_JH376420.1"/>
</dbReference>
<dbReference type="GO" id="GO:0003677">
    <property type="term" value="F:DNA binding"/>
    <property type="evidence" value="ECO:0007669"/>
    <property type="project" value="UniProtKB-UniRule"/>
</dbReference>
<dbReference type="SUPFAM" id="SSF46689">
    <property type="entry name" value="Homeodomain-like"/>
    <property type="match status" value="1"/>
</dbReference>
<dbReference type="eggNOG" id="COG1309">
    <property type="taxonomic scope" value="Bacteria"/>
</dbReference>
<feature type="domain" description="HTH tetR-type" evidence="3">
    <location>
        <begin position="8"/>
        <end position="68"/>
    </location>
</feature>
<dbReference type="Proteomes" id="UP000003763">
    <property type="component" value="Unassembled WGS sequence"/>
</dbReference>
<organism evidence="4 5">
    <name type="scientific">[Clostridium] citroniae WAL-17108</name>
    <dbReference type="NCBI Taxonomy" id="742733"/>
    <lineage>
        <taxon>Bacteria</taxon>
        <taxon>Bacillati</taxon>
        <taxon>Bacillota</taxon>
        <taxon>Clostridia</taxon>
        <taxon>Lachnospirales</taxon>
        <taxon>Lachnospiraceae</taxon>
        <taxon>Enterocloster</taxon>
    </lineage>
</organism>
<dbReference type="AlphaFoldDB" id="G5HEX9"/>
<dbReference type="EMBL" id="ADLJ01000007">
    <property type="protein sequence ID" value="EHF00088.1"/>
    <property type="molecule type" value="Genomic_DNA"/>
</dbReference>
<evidence type="ECO:0000256" key="2">
    <source>
        <dbReference type="PROSITE-ProRule" id="PRU00335"/>
    </source>
</evidence>
<reference evidence="4 5" key="1">
    <citation type="submission" date="2011-08" db="EMBL/GenBank/DDBJ databases">
        <title>The Genome Sequence of Clostridium citroniae WAL-17108.</title>
        <authorList>
            <consortium name="The Broad Institute Genome Sequencing Platform"/>
            <person name="Earl A."/>
            <person name="Ward D."/>
            <person name="Feldgarden M."/>
            <person name="Gevers D."/>
            <person name="Finegold S.M."/>
            <person name="Summanen P.H."/>
            <person name="Molitoris D.R."/>
            <person name="Vaisanen M.L."/>
            <person name="Daigneault M."/>
            <person name="Allen-Vercoe E."/>
            <person name="Young S.K."/>
            <person name="Zeng Q."/>
            <person name="Gargeya S."/>
            <person name="Fitzgerald M."/>
            <person name="Haas B."/>
            <person name="Abouelleil A."/>
            <person name="Alvarado L."/>
            <person name="Arachchi H.M."/>
            <person name="Berlin A."/>
            <person name="Brown A."/>
            <person name="Chapman S.B."/>
            <person name="Chen Z."/>
            <person name="Dunbar C."/>
            <person name="Freedman E."/>
            <person name="Gearin G."/>
            <person name="Gellesch M."/>
            <person name="Goldberg J."/>
            <person name="Griggs A."/>
            <person name="Gujja S."/>
            <person name="Heiman D."/>
            <person name="Howarth C."/>
            <person name="Larson L."/>
            <person name="Lui A."/>
            <person name="MacDonald P.J.P."/>
            <person name="Montmayeur A."/>
            <person name="Murphy C."/>
            <person name="Neiman D."/>
            <person name="Pearson M."/>
            <person name="Priest M."/>
            <person name="Roberts A."/>
            <person name="Saif S."/>
            <person name="Shea T."/>
            <person name="Shenoy N."/>
            <person name="Sisk P."/>
            <person name="Stolte C."/>
            <person name="Sykes S."/>
            <person name="Wortman J."/>
            <person name="Nusbaum C."/>
            <person name="Birren B."/>
        </authorList>
    </citation>
    <scope>NUCLEOTIDE SEQUENCE [LARGE SCALE GENOMIC DNA]</scope>
    <source>
        <strain evidence="4 5">WAL-17108</strain>
    </source>
</reference>
<gene>
    <name evidence="4" type="ORF">HMPREF9469_01002</name>
</gene>
<accession>G5HEX9</accession>
<feature type="DNA-binding region" description="H-T-H motif" evidence="2">
    <location>
        <begin position="31"/>
        <end position="50"/>
    </location>
</feature>
<evidence type="ECO:0000259" key="3">
    <source>
        <dbReference type="PROSITE" id="PS50977"/>
    </source>
</evidence>
<comment type="caution">
    <text evidence="4">The sequence shown here is derived from an EMBL/GenBank/DDBJ whole genome shotgun (WGS) entry which is preliminary data.</text>
</comment>
<evidence type="ECO:0000313" key="4">
    <source>
        <dbReference type="EMBL" id="EHF00088.1"/>
    </source>
</evidence>
<protein>
    <recommendedName>
        <fullName evidence="3">HTH tetR-type domain-containing protein</fullName>
    </recommendedName>
</protein>
<dbReference type="HOGENOM" id="CLU_087539_0_0_9"/>
<dbReference type="PROSITE" id="PS50977">
    <property type="entry name" value="HTH_TETR_2"/>
    <property type="match status" value="1"/>
</dbReference>
<dbReference type="PANTHER" id="PTHR43479:SF11">
    <property type="entry name" value="ACREF_ENVCD OPERON REPRESSOR-RELATED"/>
    <property type="match status" value="1"/>
</dbReference>
<keyword evidence="1 2" id="KW-0238">DNA-binding</keyword>
<dbReference type="InterPro" id="IPR001647">
    <property type="entry name" value="HTH_TetR"/>
</dbReference>
<dbReference type="Pfam" id="PF00440">
    <property type="entry name" value="TetR_N"/>
    <property type="match status" value="1"/>
</dbReference>